<dbReference type="AlphaFoldDB" id="A0AAU9J5X6"/>
<dbReference type="EMBL" id="CAJZBQ010000025">
    <property type="protein sequence ID" value="CAG9320610.1"/>
    <property type="molecule type" value="Genomic_DNA"/>
</dbReference>
<keyword evidence="1" id="KW-0812">Transmembrane</keyword>
<name>A0AAU9J5X6_9CILI</name>
<feature type="transmembrane region" description="Helical" evidence="1">
    <location>
        <begin position="12"/>
        <end position="33"/>
    </location>
</feature>
<evidence type="ECO:0000256" key="1">
    <source>
        <dbReference type="SAM" id="Phobius"/>
    </source>
</evidence>
<accession>A0AAU9J5X6</accession>
<reference evidence="2" key="1">
    <citation type="submission" date="2021-09" db="EMBL/GenBank/DDBJ databases">
        <authorList>
            <consortium name="AG Swart"/>
            <person name="Singh M."/>
            <person name="Singh A."/>
            <person name="Seah K."/>
            <person name="Emmerich C."/>
        </authorList>
    </citation>
    <scope>NUCLEOTIDE SEQUENCE</scope>
    <source>
        <strain evidence="2">ATCC30299</strain>
    </source>
</reference>
<gene>
    <name evidence="2" type="ORF">BSTOLATCC_MIC26524</name>
</gene>
<keyword evidence="1" id="KW-1133">Transmembrane helix</keyword>
<organism evidence="2 3">
    <name type="scientific">Blepharisma stoltei</name>
    <dbReference type="NCBI Taxonomy" id="1481888"/>
    <lineage>
        <taxon>Eukaryota</taxon>
        <taxon>Sar</taxon>
        <taxon>Alveolata</taxon>
        <taxon>Ciliophora</taxon>
        <taxon>Postciliodesmatophora</taxon>
        <taxon>Heterotrichea</taxon>
        <taxon>Heterotrichida</taxon>
        <taxon>Blepharismidae</taxon>
        <taxon>Blepharisma</taxon>
    </lineage>
</organism>
<protein>
    <submittedName>
        <fullName evidence="2">Uncharacterized protein</fullName>
    </submittedName>
</protein>
<keyword evidence="3" id="KW-1185">Reference proteome</keyword>
<evidence type="ECO:0000313" key="2">
    <source>
        <dbReference type="EMBL" id="CAG9320610.1"/>
    </source>
</evidence>
<comment type="caution">
    <text evidence="2">The sequence shown here is derived from an EMBL/GenBank/DDBJ whole genome shotgun (WGS) entry which is preliminary data.</text>
</comment>
<evidence type="ECO:0000313" key="3">
    <source>
        <dbReference type="Proteomes" id="UP001162131"/>
    </source>
</evidence>
<keyword evidence="1" id="KW-0472">Membrane</keyword>
<sequence>MVYALARVASHWIRTITVSQLAIIFALLALLLMGKTALHVSQMQSYLELLALAHRILHMTQLQKAVSVTLDTHCQIANVWSAKSI</sequence>
<dbReference type="Proteomes" id="UP001162131">
    <property type="component" value="Unassembled WGS sequence"/>
</dbReference>
<proteinExistence type="predicted"/>